<gene>
    <name evidence="4" type="ORF">LZZ85_24550</name>
</gene>
<dbReference type="PANTHER" id="PTHR30273:SF2">
    <property type="entry name" value="PROTEIN FECR"/>
    <property type="match status" value="1"/>
</dbReference>
<protein>
    <submittedName>
        <fullName evidence="4">FecR domain-containing protein</fullName>
    </submittedName>
</protein>
<comment type="caution">
    <text evidence="4">The sequence shown here is derived from an EMBL/GenBank/DDBJ whole genome shotgun (WGS) entry which is preliminary data.</text>
</comment>
<keyword evidence="5" id="KW-1185">Reference proteome</keyword>
<feature type="domain" description="FecR protein" evidence="2">
    <location>
        <begin position="136"/>
        <end position="223"/>
    </location>
</feature>
<reference evidence="4" key="1">
    <citation type="submission" date="2022-01" db="EMBL/GenBank/DDBJ databases">
        <authorList>
            <person name="Jo J.-H."/>
            <person name="Im W.-T."/>
        </authorList>
    </citation>
    <scope>NUCLEOTIDE SEQUENCE</scope>
    <source>
        <strain evidence="4">NA20</strain>
    </source>
</reference>
<feature type="transmembrane region" description="Helical" evidence="1">
    <location>
        <begin position="90"/>
        <end position="111"/>
    </location>
</feature>
<dbReference type="Gene3D" id="3.55.50.30">
    <property type="match status" value="1"/>
</dbReference>
<dbReference type="RefSeq" id="WP_237876259.1">
    <property type="nucleotide sequence ID" value="NZ_JAKLTR010000021.1"/>
</dbReference>
<keyword evidence="1" id="KW-1133">Transmembrane helix</keyword>
<dbReference type="InterPro" id="IPR032508">
    <property type="entry name" value="FecR_C"/>
</dbReference>
<sequence length="349" mass="38742">MQNLQLLIQKCWSGTASSSELNELLQQLDKEESKLFDTWMQEMPGNTDAGKSIPVFDKAGVRELLLSKISVSNETPVVAMKQPASRVLKMFRISAAVAAVCLLMVLPYQFLFRGTKDNTSELADAPSVENIILSGDTKREVLLKDGSTVLLYEQSSLRYDTGYNSKERKLTLKGKARFTVSKDKNRPFIVFSGPLSTTALGTIFEVTEDDDSTIVCLMEGSVKVQNYKVSPFNTVYLVPGQKAVNKMNAGLAIQTATSTVSPDAATVNKDKTIPAKTQLTFRQTPLENVFRQLEKMYAIRIKYYKADISGKMFTGTFDQHESCADVLQVIGNLNNLEIISGNQEFIIKK</sequence>
<evidence type="ECO:0000259" key="3">
    <source>
        <dbReference type="Pfam" id="PF16344"/>
    </source>
</evidence>
<dbReference type="Pfam" id="PF04773">
    <property type="entry name" value="FecR"/>
    <property type="match status" value="1"/>
</dbReference>
<keyword evidence="1" id="KW-0812">Transmembrane</keyword>
<evidence type="ECO:0000313" key="5">
    <source>
        <dbReference type="Proteomes" id="UP001165367"/>
    </source>
</evidence>
<dbReference type="EMBL" id="JAKLTR010000021">
    <property type="protein sequence ID" value="MCG2617492.1"/>
    <property type="molecule type" value="Genomic_DNA"/>
</dbReference>
<feature type="domain" description="Protein FecR C-terminal" evidence="3">
    <location>
        <begin position="279"/>
        <end position="343"/>
    </location>
</feature>
<dbReference type="Proteomes" id="UP001165367">
    <property type="component" value="Unassembled WGS sequence"/>
</dbReference>
<keyword evidence="1" id="KW-0472">Membrane</keyword>
<dbReference type="PANTHER" id="PTHR30273">
    <property type="entry name" value="PERIPLASMIC SIGNAL SENSOR AND SIGMA FACTOR ACTIVATOR FECR-RELATED"/>
    <property type="match status" value="1"/>
</dbReference>
<accession>A0ABS9KZ31</accession>
<organism evidence="4 5">
    <name type="scientific">Terrimonas ginsenosidimutans</name>
    <dbReference type="NCBI Taxonomy" id="2908004"/>
    <lineage>
        <taxon>Bacteria</taxon>
        <taxon>Pseudomonadati</taxon>
        <taxon>Bacteroidota</taxon>
        <taxon>Chitinophagia</taxon>
        <taxon>Chitinophagales</taxon>
        <taxon>Chitinophagaceae</taxon>
        <taxon>Terrimonas</taxon>
    </lineage>
</organism>
<evidence type="ECO:0000256" key="1">
    <source>
        <dbReference type="SAM" id="Phobius"/>
    </source>
</evidence>
<name>A0ABS9KZ31_9BACT</name>
<dbReference type="PIRSF" id="PIRSF018266">
    <property type="entry name" value="FecR"/>
    <property type="match status" value="1"/>
</dbReference>
<evidence type="ECO:0000259" key="2">
    <source>
        <dbReference type="Pfam" id="PF04773"/>
    </source>
</evidence>
<dbReference type="InterPro" id="IPR012373">
    <property type="entry name" value="Ferrdict_sens_TM"/>
</dbReference>
<dbReference type="Pfam" id="PF16344">
    <property type="entry name" value="FecR_C"/>
    <property type="match status" value="1"/>
</dbReference>
<proteinExistence type="predicted"/>
<dbReference type="InterPro" id="IPR006860">
    <property type="entry name" value="FecR"/>
</dbReference>
<dbReference type="Gene3D" id="2.60.120.1440">
    <property type="match status" value="1"/>
</dbReference>
<evidence type="ECO:0000313" key="4">
    <source>
        <dbReference type="EMBL" id="MCG2617492.1"/>
    </source>
</evidence>